<dbReference type="AlphaFoldDB" id="A0A7W6WHQ2"/>
<dbReference type="EMBL" id="JACIGM010000021">
    <property type="protein sequence ID" value="MBB4278737.1"/>
    <property type="molecule type" value="Genomic_DNA"/>
</dbReference>
<sequence>MGCHLAATGAIWPNRFSNATGKSPKGQEKFHDFKGSFANCRKFRDKRRSRTLQNTFLRLNQDTLSPSLRTDAAMTEAKPKNKNDLFAFLDGLGIAHSTHEHAPVFTVAESVSLRDAIPGGHTKNLFVKDKKDQFFLLTVEEHAVVDLKTVHGLIGAASKVSFGKAEKLMEYLGVIPGAVTAFGAINDMDNNVTFVLDADLMQEDIVNCHPLSNDATTSIASADLIRFMEATGHKPLVLKVTS</sequence>
<dbReference type="GO" id="GO:0002161">
    <property type="term" value="F:aminoacyl-tRNA deacylase activity"/>
    <property type="evidence" value="ECO:0007669"/>
    <property type="project" value="InterPro"/>
</dbReference>
<dbReference type="Proteomes" id="UP000533641">
    <property type="component" value="Unassembled WGS sequence"/>
</dbReference>
<proteinExistence type="inferred from homology"/>
<gene>
    <name evidence="3" type="ORF">GGE12_006548</name>
</gene>
<evidence type="ECO:0000313" key="4">
    <source>
        <dbReference type="Proteomes" id="UP000533641"/>
    </source>
</evidence>
<protein>
    <recommendedName>
        <fullName evidence="2">YbaK/aminoacyl-tRNA synthetase-associated domain-containing protein</fullName>
    </recommendedName>
</protein>
<dbReference type="CDD" id="cd04335">
    <property type="entry name" value="PrdX_deacylase"/>
    <property type="match status" value="1"/>
</dbReference>
<organism evidence="3 4">
    <name type="scientific">Rhizobium mongolense</name>
    <dbReference type="NCBI Taxonomy" id="57676"/>
    <lineage>
        <taxon>Bacteria</taxon>
        <taxon>Pseudomonadati</taxon>
        <taxon>Pseudomonadota</taxon>
        <taxon>Alphaproteobacteria</taxon>
        <taxon>Hyphomicrobiales</taxon>
        <taxon>Rhizobiaceae</taxon>
        <taxon>Rhizobium/Agrobacterium group</taxon>
        <taxon>Rhizobium</taxon>
    </lineage>
</organism>
<dbReference type="PANTHER" id="PTHR31423:SF3">
    <property type="entry name" value="PROLYL-TRNA SYNTHETASE ASSOCIATED DOMAIN-CONTAINING PROTEIN 1-RELATED"/>
    <property type="match status" value="1"/>
</dbReference>
<comment type="caution">
    <text evidence="3">The sequence shown here is derived from an EMBL/GenBank/DDBJ whole genome shotgun (WGS) entry which is preliminary data.</text>
</comment>
<comment type="similarity">
    <text evidence="1">Belongs to the PRORSD1 family.</text>
</comment>
<evidence type="ECO:0000259" key="2">
    <source>
        <dbReference type="Pfam" id="PF04073"/>
    </source>
</evidence>
<dbReference type="InterPro" id="IPR036754">
    <property type="entry name" value="YbaK/aa-tRNA-synt-asso_dom_sf"/>
</dbReference>
<reference evidence="3 4" key="1">
    <citation type="submission" date="2020-08" db="EMBL/GenBank/DDBJ databases">
        <title>Genomic Encyclopedia of Type Strains, Phase IV (KMG-V): Genome sequencing to study the core and pangenomes of soil and plant-associated prokaryotes.</title>
        <authorList>
            <person name="Whitman W."/>
        </authorList>
    </citation>
    <scope>NUCLEOTIDE SEQUENCE [LARGE SCALE GENOMIC DNA]</scope>
    <source>
        <strain evidence="3 4">SEMIA 402</strain>
    </source>
</reference>
<evidence type="ECO:0000313" key="3">
    <source>
        <dbReference type="EMBL" id="MBB4278737.1"/>
    </source>
</evidence>
<dbReference type="PANTHER" id="PTHR31423">
    <property type="entry name" value="YBAK DOMAIN-CONTAINING PROTEIN"/>
    <property type="match status" value="1"/>
</dbReference>
<evidence type="ECO:0000256" key="1">
    <source>
        <dbReference type="ARBA" id="ARBA00010201"/>
    </source>
</evidence>
<dbReference type="FunFam" id="3.90.960.10:FF:000005">
    <property type="entry name" value="Putative prolyl-tRNA synthetase"/>
    <property type="match status" value="1"/>
</dbReference>
<dbReference type="Pfam" id="PF04073">
    <property type="entry name" value="tRNA_edit"/>
    <property type="match status" value="1"/>
</dbReference>
<dbReference type="InterPro" id="IPR007214">
    <property type="entry name" value="YbaK/aa-tRNA-synth-assoc-dom"/>
</dbReference>
<name>A0A7W6WHQ2_9HYPH</name>
<dbReference type="SUPFAM" id="SSF55826">
    <property type="entry name" value="YbaK/ProRS associated domain"/>
    <property type="match status" value="1"/>
</dbReference>
<accession>A0A7W6WHQ2</accession>
<feature type="domain" description="YbaK/aminoacyl-tRNA synthetase-associated" evidence="2">
    <location>
        <begin position="101"/>
        <end position="227"/>
    </location>
</feature>
<dbReference type="Gene3D" id="3.90.960.10">
    <property type="entry name" value="YbaK/aminoacyl-tRNA synthetase-associated domain"/>
    <property type="match status" value="1"/>
</dbReference>
<dbReference type="InterPro" id="IPR040285">
    <property type="entry name" value="ProX/PRXD1"/>
</dbReference>